<sequence>MAALAVLLVVVGGLVGLLLLRDSGETTTEAEAPPPAEVDVPEEPAAAIPPAPEEEPTTEALPPAPLDEGKPERGSEDATVAAAAAGVDFSWLALASASPYTTYEWVTDDSGQLTVEIPTAWADRDLRNDTSDGVAIPSIWAAPDLEGLIDRWDGAGAILELRTAATGTTDTVLADMGGAIAADTTCTEQRSYAYDDGWYVGTAVLYAGCGSTDSAMLQIAATDGTNGILAVQVQMVSTADVDAAVRIVQTFQAITTTTPAPVPVPAPAAPAPVPNAPVAPAPAPAPNPPVNSFGLPTGLFCRDLADMGYSYADAMDYWYADGAPDRMDADVDGIPCETVYPLWEIDAYWGFTTPAPPTDEWVEAMWVAENAMYACGYTPALDTFVDGPFPDGGYTVTMNVDVGWDLIWAQFEVFPWSGEIYGFDAVADDLLWCNY</sequence>
<dbReference type="RefSeq" id="WP_114589719.1">
    <property type="nucleotide sequence ID" value="NZ_CP031165.1"/>
</dbReference>
<dbReference type="OrthoDB" id="3820929at2"/>
<keyword evidence="2" id="KW-0723">Serine/threonine-protein kinase</keyword>
<keyword evidence="3" id="KW-1185">Reference proteome</keyword>
<dbReference type="AlphaFoldDB" id="A0A346XRH8"/>
<feature type="compositionally biased region" description="Basic and acidic residues" evidence="1">
    <location>
        <begin position="67"/>
        <end position="76"/>
    </location>
</feature>
<protein>
    <submittedName>
        <fullName evidence="2">Serine/threonine protein kinase</fullName>
    </submittedName>
</protein>
<gene>
    <name evidence="2" type="ORF">DVS28_a0117</name>
</gene>
<name>A0A346XRH8_9ACTN</name>
<accession>A0A346XRH8</accession>
<evidence type="ECO:0000313" key="2">
    <source>
        <dbReference type="EMBL" id="AXV04825.1"/>
    </source>
</evidence>
<keyword evidence="2" id="KW-0808">Transferase</keyword>
<dbReference type="Proteomes" id="UP000264006">
    <property type="component" value="Chromosome"/>
</dbReference>
<evidence type="ECO:0000313" key="3">
    <source>
        <dbReference type="Proteomes" id="UP000264006"/>
    </source>
</evidence>
<evidence type="ECO:0000256" key="1">
    <source>
        <dbReference type="SAM" id="MobiDB-lite"/>
    </source>
</evidence>
<keyword evidence="2" id="KW-0418">Kinase</keyword>
<reference evidence="2 3" key="1">
    <citation type="submission" date="2018-09" db="EMBL/GenBank/DDBJ databases">
        <title>Complete genome sequence of Euzebya sp. DY32-46 isolated from seawater of Pacific Ocean.</title>
        <authorList>
            <person name="Xu L."/>
            <person name="Wu Y.-H."/>
            <person name="Xu X.-W."/>
        </authorList>
    </citation>
    <scope>NUCLEOTIDE SEQUENCE [LARGE SCALE GENOMIC DNA]</scope>
    <source>
        <strain evidence="2 3">DY32-46</strain>
    </source>
</reference>
<dbReference type="KEGG" id="euz:DVS28_a0117"/>
<dbReference type="EMBL" id="CP031165">
    <property type="protein sequence ID" value="AXV04825.1"/>
    <property type="molecule type" value="Genomic_DNA"/>
</dbReference>
<feature type="region of interest" description="Disordered" evidence="1">
    <location>
        <begin position="25"/>
        <end position="79"/>
    </location>
</feature>
<proteinExistence type="predicted"/>
<dbReference type="GO" id="GO:0004674">
    <property type="term" value="F:protein serine/threonine kinase activity"/>
    <property type="evidence" value="ECO:0007669"/>
    <property type="project" value="UniProtKB-KW"/>
</dbReference>
<organism evidence="2 3">
    <name type="scientific">Euzebya pacifica</name>
    <dbReference type="NCBI Taxonomy" id="1608957"/>
    <lineage>
        <taxon>Bacteria</taxon>
        <taxon>Bacillati</taxon>
        <taxon>Actinomycetota</taxon>
        <taxon>Nitriliruptoria</taxon>
        <taxon>Euzebyales</taxon>
    </lineage>
</organism>